<dbReference type="InterPro" id="IPR014729">
    <property type="entry name" value="Rossmann-like_a/b/a_fold"/>
</dbReference>
<reference evidence="13" key="1">
    <citation type="submission" date="2016-10" db="EMBL/GenBank/DDBJ databases">
        <authorList>
            <person name="Varghese N."/>
            <person name="Submissions S."/>
        </authorList>
    </citation>
    <scope>NUCLEOTIDE SEQUENCE [LARGE SCALE GENOMIC DNA]</scope>
    <source>
        <strain evidence="13">DSM 8415</strain>
    </source>
</reference>
<evidence type="ECO:0000256" key="2">
    <source>
        <dbReference type="ARBA" id="ARBA00011881"/>
    </source>
</evidence>
<dbReference type="GO" id="GO:0000053">
    <property type="term" value="P:argininosuccinate metabolic process"/>
    <property type="evidence" value="ECO:0007669"/>
    <property type="project" value="TreeGrafter"/>
</dbReference>
<dbReference type="PROSITE" id="PS00565">
    <property type="entry name" value="ARGININOSUCCIN_SYN_2"/>
    <property type="match status" value="1"/>
</dbReference>
<keyword evidence="5 9" id="KW-0436">Ligase</keyword>
<evidence type="ECO:0000256" key="3">
    <source>
        <dbReference type="ARBA" id="ARBA00012286"/>
    </source>
</evidence>
<dbReference type="GO" id="GO:0006526">
    <property type="term" value="P:L-arginine biosynthetic process"/>
    <property type="evidence" value="ECO:0007669"/>
    <property type="project" value="UniProtKB-UniRule"/>
</dbReference>
<accession>A0A1G6LCC1</accession>
<dbReference type="InterPro" id="IPR023434">
    <property type="entry name" value="Arginosuc_synth_type_1_subfam"/>
</dbReference>
<evidence type="ECO:0000256" key="9">
    <source>
        <dbReference type="HAMAP-Rule" id="MF_00005"/>
    </source>
</evidence>
<dbReference type="GO" id="GO:0000050">
    <property type="term" value="P:urea cycle"/>
    <property type="evidence" value="ECO:0007669"/>
    <property type="project" value="TreeGrafter"/>
</dbReference>
<keyword evidence="7 9" id="KW-0547">Nucleotide-binding</keyword>
<keyword evidence="6 9" id="KW-0028">Amino-acid biosynthesis</keyword>
<dbReference type="Pfam" id="PF00764">
    <property type="entry name" value="Arginosuc_synth"/>
    <property type="match status" value="1"/>
</dbReference>
<feature type="binding site" evidence="9">
    <location>
        <position position="273"/>
    </location>
    <ligand>
        <name>L-citrulline</name>
        <dbReference type="ChEBI" id="CHEBI:57743"/>
    </ligand>
</feature>
<dbReference type="Gene3D" id="3.90.1260.10">
    <property type="entry name" value="Argininosuccinate synthetase, chain A, domain 2"/>
    <property type="match status" value="1"/>
</dbReference>
<comment type="similarity">
    <text evidence="9">Belongs to the argininosuccinate synthase family. Type 1 subfamily.</text>
</comment>
<dbReference type="CDD" id="cd01999">
    <property type="entry name" value="ASS"/>
    <property type="match status" value="1"/>
</dbReference>
<evidence type="ECO:0000259" key="10">
    <source>
        <dbReference type="Pfam" id="PF00764"/>
    </source>
</evidence>
<dbReference type="InterPro" id="IPR018223">
    <property type="entry name" value="Arginosuc_synth_CS"/>
</dbReference>
<proteinExistence type="inferred from homology"/>
<feature type="binding site" evidence="9">
    <location>
        <position position="117"/>
    </location>
    <ligand>
        <name>ATP</name>
        <dbReference type="ChEBI" id="CHEBI:30616"/>
    </ligand>
</feature>
<dbReference type="PANTHER" id="PTHR11587">
    <property type="entry name" value="ARGININOSUCCINATE SYNTHASE"/>
    <property type="match status" value="1"/>
</dbReference>
<dbReference type="InterPro" id="IPR048268">
    <property type="entry name" value="Arginosuc_syn_C"/>
</dbReference>
<keyword evidence="4 9" id="KW-0055">Arginine biosynthesis</keyword>
<dbReference type="PANTHER" id="PTHR11587:SF2">
    <property type="entry name" value="ARGININOSUCCINATE SYNTHASE"/>
    <property type="match status" value="1"/>
</dbReference>
<dbReference type="PROSITE" id="PS00564">
    <property type="entry name" value="ARGININOSUCCIN_SYN_1"/>
    <property type="match status" value="1"/>
</dbReference>
<dbReference type="Pfam" id="PF20979">
    <property type="entry name" value="Arginosuc_syn_C"/>
    <property type="match status" value="1"/>
</dbReference>
<dbReference type="HAMAP" id="MF_00005">
    <property type="entry name" value="Arg_succ_synth_type1"/>
    <property type="match status" value="1"/>
</dbReference>
<dbReference type="InterPro" id="IPR024074">
    <property type="entry name" value="AS_cat/multimer_dom_body"/>
</dbReference>
<keyword evidence="9" id="KW-0963">Cytoplasm</keyword>
<dbReference type="RefSeq" id="WP_092128273.1">
    <property type="nucleotide sequence ID" value="NZ_FMYU01000005.1"/>
</dbReference>
<comment type="subcellular location">
    <subcellularLocation>
        <location evidence="9">Cytoplasm</location>
    </subcellularLocation>
</comment>
<feature type="binding site" evidence="9">
    <location>
        <position position="261"/>
    </location>
    <ligand>
        <name>L-citrulline</name>
        <dbReference type="ChEBI" id="CHEBI:57743"/>
    </ligand>
</feature>
<dbReference type="GO" id="GO:0005524">
    <property type="term" value="F:ATP binding"/>
    <property type="evidence" value="ECO:0007669"/>
    <property type="project" value="UniProtKB-UniRule"/>
</dbReference>
<feature type="binding site" evidence="9">
    <location>
        <position position="123"/>
    </location>
    <ligand>
        <name>L-citrulline</name>
        <dbReference type="ChEBI" id="CHEBI:57743"/>
    </ligand>
</feature>
<dbReference type="Gene3D" id="1.20.5.470">
    <property type="entry name" value="Single helix bin"/>
    <property type="match status" value="1"/>
</dbReference>
<evidence type="ECO:0000256" key="1">
    <source>
        <dbReference type="ARBA" id="ARBA00004967"/>
    </source>
</evidence>
<dbReference type="SUPFAM" id="SSF69864">
    <property type="entry name" value="Argininosuccinate synthetase, C-terminal domain"/>
    <property type="match status" value="1"/>
</dbReference>
<comment type="subunit">
    <text evidence="2 9">Homotetramer.</text>
</comment>
<evidence type="ECO:0000256" key="6">
    <source>
        <dbReference type="ARBA" id="ARBA00022605"/>
    </source>
</evidence>
<feature type="binding site" evidence="9">
    <location>
        <position position="87"/>
    </location>
    <ligand>
        <name>L-citrulline</name>
        <dbReference type="ChEBI" id="CHEBI:57743"/>
    </ligand>
</feature>
<dbReference type="NCBIfam" id="TIGR00032">
    <property type="entry name" value="argG"/>
    <property type="match status" value="1"/>
</dbReference>
<dbReference type="Gene3D" id="3.40.50.620">
    <property type="entry name" value="HUPs"/>
    <property type="match status" value="1"/>
</dbReference>
<feature type="binding site" evidence="9">
    <location>
        <position position="123"/>
    </location>
    <ligand>
        <name>L-aspartate</name>
        <dbReference type="ChEBI" id="CHEBI:29991"/>
    </ligand>
</feature>
<evidence type="ECO:0000256" key="4">
    <source>
        <dbReference type="ARBA" id="ARBA00022571"/>
    </source>
</evidence>
<evidence type="ECO:0000313" key="13">
    <source>
        <dbReference type="Proteomes" id="UP000199411"/>
    </source>
</evidence>
<feature type="domain" description="Arginosuccinate synthase C-terminal" evidence="11">
    <location>
        <begin position="175"/>
        <end position="392"/>
    </location>
</feature>
<feature type="domain" description="Arginosuccinate synthase-like N-terminal" evidence="10">
    <location>
        <begin position="5"/>
        <end position="166"/>
    </location>
</feature>
<organism evidence="12 13">
    <name type="scientific">Desulfurella multipotens</name>
    <dbReference type="NCBI Taxonomy" id="79269"/>
    <lineage>
        <taxon>Bacteria</taxon>
        <taxon>Pseudomonadati</taxon>
        <taxon>Campylobacterota</taxon>
        <taxon>Desulfurellia</taxon>
        <taxon>Desulfurellales</taxon>
        <taxon>Desulfurellaceae</taxon>
        <taxon>Desulfurella</taxon>
    </lineage>
</organism>
<dbReference type="OrthoDB" id="9801641at2"/>
<comment type="pathway">
    <text evidence="1 9">Amino-acid biosynthesis; L-arginine biosynthesis; L-arginine from L-ornithine and carbamoyl phosphate: step 2/3.</text>
</comment>
<dbReference type="GO" id="GO:0005737">
    <property type="term" value="C:cytoplasm"/>
    <property type="evidence" value="ECO:0007669"/>
    <property type="project" value="UniProtKB-SubCell"/>
</dbReference>
<feature type="binding site" evidence="9">
    <location>
        <position position="176"/>
    </location>
    <ligand>
        <name>L-citrulline</name>
        <dbReference type="ChEBI" id="CHEBI:57743"/>
    </ligand>
</feature>
<keyword evidence="13" id="KW-1185">Reference proteome</keyword>
<feature type="binding site" evidence="9">
    <location>
        <position position="36"/>
    </location>
    <ligand>
        <name>ATP</name>
        <dbReference type="ChEBI" id="CHEBI:30616"/>
    </ligand>
</feature>
<dbReference type="NCBIfam" id="NF001770">
    <property type="entry name" value="PRK00509.1"/>
    <property type="match status" value="1"/>
</dbReference>
<comment type="catalytic activity">
    <reaction evidence="9">
        <text>L-citrulline + L-aspartate + ATP = 2-(N(omega)-L-arginino)succinate + AMP + diphosphate + H(+)</text>
        <dbReference type="Rhea" id="RHEA:10932"/>
        <dbReference type="ChEBI" id="CHEBI:15378"/>
        <dbReference type="ChEBI" id="CHEBI:29991"/>
        <dbReference type="ChEBI" id="CHEBI:30616"/>
        <dbReference type="ChEBI" id="CHEBI:33019"/>
        <dbReference type="ChEBI" id="CHEBI:57472"/>
        <dbReference type="ChEBI" id="CHEBI:57743"/>
        <dbReference type="ChEBI" id="CHEBI:456215"/>
        <dbReference type="EC" id="6.3.4.5"/>
    </reaction>
</comment>
<evidence type="ECO:0000259" key="11">
    <source>
        <dbReference type="Pfam" id="PF20979"/>
    </source>
</evidence>
<dbReference type="EMBL" id="FMYU01000005">
    <property type="protein sequence ID" value="SDC40405.1"/>
    <property type="molecule type" value="Genomic_DNA"/>
</dbReference>
<dbReference type="EC" id="6.3.4.5" evidence="3 9"/>
<sequence length="401" mass="44963">MSVKKVVLAYSGGLDTSVIIKWLMDKYNCEVIAYTADLGQNEPLEPIKAKALKTGASKAYVEDLRKEFLEDYVMKAFKMNALYENKYPLATALGRPLITKKLVEIAIKEGADAIAHGSTGKGNDQVRFDVSAVALKPDIKVLVPVRDWELKSREEEIEYAKKFNIEIPITKEKPYSIDRNIWGVAIEAGILEDPEQETPEDIFSLTKNPLEAPDKPQYITIGFEKAIPVSIDGNKMPIVDLVTQLNHIAGSHGIGRIDMIENRLVGIKSREVYEAPAAVSLLEAKRALEQLILDREAMHFKDQLSIKYSELVYYGLWFSPLREALDAFADKLCENLTGEVTIKLYKGSVTAVSRKSPYSIYNKNLATYEASDTFKHKDGEGFCNIWGLPLKVMASIKYSQK</sequence>
<evidence type="ECO:0000256" key="5">
    <source>
        <dbReference type="ARBA" id="ARBA00022598"/>
    </source>
</evidence>
<protein>
    <recommendedName>
        <fullName evidence="3 9">Argininosuccinate synthase</fullName>
        <ecNumber evidence="3 9">6.3.4.5</ecNumber>
    </recommendedName>
    <alternativeName>
        <fullName evidence="9">Citrulline--aspartate ligase</fullName>
    </alternativeName>
</protein>
<feature type="binding site" evidence="9">
    <location>
        <position position="127"/>
    </location>
    <ligand>
        <name>L-citrulline</name>
        <dbReference type="ChEBI" id="CHEBI:57743"/>
    </ligand>
</feature>
<dbReference type="GO" id="GO:0004055">
    <property type="term" value="F:argininosuccinate synthase activity"/>
    <property type="evidence" value="ECO:0007669"/>
    <property type="project" value="UniProtKB-UniRule"/>
</dbReference>
<evidence type="ECO:0000256" key="7">
    <source>
        <dbReference type="ARBA" id="ARBA00022741"/>
    </source>
</evidence>
<feature type="binding site" evidence="9">
    <location>
        <position position="124"/>
    </location>
    <ligand>
        <name>L-aspartate</name>
        <dbReference type="ChEBI" id="CHEBI:29991"/>
    </ligand>
</feature>
<dbReference type="InterPro" id="IPR048267">
    <property type="entry name" value="Arginosuc_syn_N"/>
</dbReference>
<dbReference type="AlphaFoldDB" id="A0A1G6LCC1"/>
<gene>
    <name evidence="9" type="primary">argG</name>
    <name evidence="12" type="ORF">SAMN05660835_00766</name>
</gene>
<evidence type="ECO:0000256" key="8">
    <source>
        <dbReference type="ARBA" id="ARBA00022840"/>
    </source>
</evidence>
<dbReference type="FunFam" id="3.90.1260.10:FF:000007">
    <property type="entry name" value="Argininosuccinate synthase"/>
    <property type="match status" value="1"/>
</dbReference>
<dbReference type="FunFam" id="3.40.50.620:FF:000019">
    <property type="entry name" value="Argininosuccinate synthase"/>
    <property type="match status" value="1"/>
</dbReference>
<comment type="caution">
    <text evidence="9">Lacks conserved residue(s) required for the propagation of feature annotation.</text>
</comment>
<name>A0A1G6LCC1_9BACT</name>
<dbReference type="SUPFAM" id="SSF52402">
    <property type="entry name" value="Adenine nucleotide alpha hydrolases-like"/>
    <property type="match status" value="1"/>
</dbReference>
<keyword evidence="8 9" id="KW-0067">ATP-binding</keyword>
<feature type="binding site" evidence="9">
    <location>
        <begin position="9"/>
        <end position="17"/>
    </location>
    <ligand>
        <name>ATP</name>
        <dbReference type="ChEBI" id="CHEBI:30616"/>
    </ligand>
</feature>
<dbReference type="Proteomes" id="UP000199411">
    <property type="component" value="Unassembled WGS sequence"/>
</dbReference>
<dbReference type="InterPro" id="IPR001518">
    <property type="entry name" value="Arginosuc_synth"/>
</dbReference>
<evidence type="ECO:0000313" key="12">
    <source>
        <dbReference type="EMBL" id="SDC40405.1"/>
    </source>
</evidence>
<dbReference type="UniPathway" id="UPA00068">
    <property type="reaction ID" value="UER00113"/>
</dbReference>
<feature type="binding site" evidence="9">
    <location>
        <position position="119"/>
    </location>
    <ligand>
        <name>L-aspartate</name>
        <dbReference type="ChEBI" id="CHEBI:29991"/>
    </ligand>
</feature>